<dbReference type="SMART" id="SM00235">
    <property type="entry name" value="ZnMc"/>
    <property type="match status" value="1"/>
</dbReference>
<dbReference type="InterPro" id="IPR024079">
    <property type="entry name" value="MetalloPept_cat_dom_sf"/>
</dbReference>
<dbReference type="InterPro" id="IPR021190">
    <property type="entry name" value="Pept_M10A"/>
</dbReference>
<comment type="caution">
    <text evidence="7">The sequence shown here is derived from an EMBL/GenBank/DDBJ whole genome shotgun (WGS) entry which is preliminary data.</text>
</comment>
<gene>
    <name evidence="7" type="ORF">V6N12_063302</name>
</gene>
<dbReference type="EMBL" id="JBBPBM010000007">
    <property type="protein sequence ID" value="KAK8575634.1"/>
    <property type="molecule type" value="Genomic_DNA"/>
</dbReference>
<keyword evidence="2" id="KW-0479">Metal-binding</keyword>
<feature type="chain" id="PRO_5046539556" description="Peptidase metallopeptidase domain-containing protein" evidence="5">
    <location>
        <begin position="32"/>
        <end position="219"/>
    </location>
</feature>
<dbReference type="PANTHER" id="PTHR10201">
    <property type="entry name" value="MATRIX METALLOPROTEINASE"/>
    <property type="match status" value="1"/>
</dbReference>
<dbReference type="SUPFAM" id="SSF55486">
    <property type="entry name" value="Metalloproteases ('zincins'), catalytic domain"/>
    <property type="match status" value="1"/>
</dbReference>
<organism evidence="7 8">
    <name type="scientific">Hibiscus sabdariffa</name>
    <name type="common">roselle</name>
    <dbReference type="NCBI Taxonomy" id="183260"/>
    <lineage>
        <taxon>Eukaryota</taxon>
        <taxon>Viridiplantae</taxon>
        <taxon>Streptophyta</taxon>
        <taxon>Embryophyta</taxon>
        <taxon>Tracheophyta</taxon>
        <taxon>Spermatophyta</taxon>
        <taxon>Magnoliopsida</taxon>
        <taxon>eudicotyledons</taxon>
        <taxon>Gunneridae</taxon>
        <taxon>Pentapetalae</taxon>
        <taxon>rosids</taxon>
        <taxon>malvids</taxon>
        <taxon>Malvales</taxon>
        <taxon>Malvaceae</taxon>
        <taxon>Malvoideae</taxon>
        <taxon>Hibiscus</taxon>
    </lineage>
</organism>
<keyword evidence="5" id="KW-0732">Signal</keyword>
<feature type="domain" description="Peptidase metallopeptidase" evidence="6">
    <location>
        <begin position="62"/>
        <end position="217"/>
    </location>
</feature>
<accession>A0ABR2FBM9</accession>
<evidence type="ECO:0000259" key="6">
    <source>
        <dbReference type="SMART" id="SM00235"/>
    </source>
</evidence>
<evidence type="ECO:0000256" key="5">
    <source>
        <dbReference type="SAM" id="SignalP"/>
    </source>
</evidence>
<protein>
    <recommendedName>
        <fullName evidence="6">Peptidase metallopeptidase domain-containing protein</fullName>
    </recommendedName>
</protein>
<dbReference type="Gene3D" id="3.40.390.10">
    <property type="entry name" value="Collagenase (Catalytic Domain)"/>
    <property type="match status" value="1"/>
</dbReference>
<dbReference type="InterPro" id="IPR006026">
    <property type="entry name" value="Peptidase_Metallo"/>
</dbReference>
<evidence type="ECO:0000313" key="8">
    <source>
        <dbReference type="Proteomes" id="UP001472677"/>
    </source>
</evidence>
<dbReference type="InterPro" id="IPR001818">
    <property type="entry name" value="Pept_M10_metallopeptidase"/>
</dbReference>
<sequence>MAIKFCHQMNGALIMFLVLQSFLVECRPVKSEPPHNQDQGQRKSNGTTVDGLYSLEINHNLYGGKWYNFPLTYGFDSTSPMPSGLNYENLISVIDEAFQKWQAAVPEFAFQRIYPGEYADITILFTTLSNDLYGYGYYPPDGRLHLDIDHTYWSIESYPTQNQHDLLSGAMHEIGHTLGLMHTWNRDAVMYPTLDYGMIKRELSQEDIDRIQSLYYDDY</sequence>
<dbReference type="PRINTS" id="PR00138">
    <property type="entry name" value="MATRIXIN"/>
</dbReference>
<evidence type="ECO:0000256" key="1">
    <source>
        <dbReference type="ARBA" id="ARBA00022670"/>
    </source>
</evidence>
<dbReference type="Pfam" id="PF00413">
    <property type="entry name" value="Peptidase_M10"/>
    <property type="match status" value="1"/>
</dbReference>
<keyword evidence="4" id="KW-0862">Zinc</keyword>
<keyword evidence="8" id="KW-1185">Reference proteome</keyword>
<feature type="signal peptide" evidence="5">
    <location>
        <begin position="1"/>
        <end position="31"/>
    </location>
</feature>
<evidence type="ECO:0000256" key="4">
    <source>
        <dbReference type="ARBA" id="ARBA00022833"/>
    </source>
</evidence>
<keyword evidence="1" id="KW-0645">Protease</keyword>
<evidence type="ECO:0000256" key="3">
    <source>
        <dbReference type="ARBA" id="ARBA00022801"/>
    </source>
</evidence>
<reference evidence="7 8" key="1">
    <citation type="journal article" date="2024" name="G3 (Bethesda)">
        <title>Genome assembly of Hibiscus sabdariffa L. provides insights into metabolisms of medicinal natural products.</title>
        <authorList>
            <person name="Kim T."/>
        </authorList>
    </citation>
    <scope>NUCLEOTIDE SEQUENCE [LARGE SCALE GENOMIC DNA]</scope>
    <source>
        <strain evidence="7">TK-2024</strain>
        <tissue evidence="7">Old leaves</tissue>
    </source>
</reference>
<keyword evidence="3" id="KW-0378">Hydrolase</keyword>
<evidence type="ECO:0000313" key="7">
    <source>
        <dbReference type="EMBL" id="KAK8575634.1"/>
    </source>
</evidence>
<dbReference type="PANTHER" id="PTHR10201:SF213">
    <property type="entry name" value="METALLOENDOPROTEINASE 2-MMP-LIKE"/>
    <property type="match status" value="1"/>
</dbReference>
<proteinExistence type="predicted"/>
<evidence type="ECO:0000256" key="2">
    <source>
        <dbReference type="ARBA" id="ARBA00022723"/>
    </source>
</evidence>
<dbReference type="Proteomes" id="UP001472677">
    <property type="component" value="Unassembled WGS sequence"/>
</dbReference>
<name>A0ABR2FBM9_9ROSI</name>